<evidence type="ECO:0000313" key="6">
    <source>
        <dbReference type="EMBL" id="QQP84791.1"/>
    </source>
</evidence>
<dbReference type="PANTHER" id="PTHR30629:SF9">
    <property type="entry name" value="PROTEIN INTB-RELATED"/>
    <property type="match status" value="1"/>
</dbReference>
<dbReference type="GO" id="GO:0006310">
    <property type="term" value="P:DNA recombination"/>
    <property type="evidence" value="ECO:0007669"/>
    <property type="project" value="UniProtKB-KW"/>
</dbReference>
<protein>
    <submittedName>
        <fullName evidence="6">Integrase arm-type DNA-binding domain-containing protein</fullName>
    </submittedName>
</protein>
<dbReference type="PROSITE" id="PS51898">
    <property type="entry name" value="TYR_RECOMBINASE"/>
    <property type="match status" value="1"/>
</dbReference>
<keyword evidence="4" id="KW-0233">DNA recombination</keyword>
<evidence type="ECO:0000256" key="2">
    <source>
        <dbReference type="ARBA" id="ARBA00022908"/>
    </source>
</evidence>
<dbReference type="InterPro" id="IPR011010">
    <property type="entry name" value="DNA_brk_join_enz"/>
</dbReference>
<dbReference type="CDD" id="cd00801">
    <property type="entry name" value="INT_P4_C"/>
    <property type="match status" value="1"/>
</dbReference>
<dbReference type="PANTHER" id="PTHR30629">
    <property type="entry name" value="PROPHAGE INTEGRASE"/>
    <property type="match status" value="1"/>
</dbReference>
<dbReference type="InterPro" id="IPR010998">
    <property type="entry name" value="Integrase_recombinase_N"/>
</dbReference>
<keyword evidence="2" id="KW-0229">DNA integration</keyword>
<dbReference type="InterPro" id="IPR025166">
    <property type="entry name" value="Integrase_DNA_bind_dom"/>
</dbReference>
<dbReference type="KEGG" id="eaz:JHT90_10300"/>
<keyword evidence="3 6" id="KW-0238">DNA-binding</keyword>
<reference evidence="6 7" key="1">
    <citation type="submission" date="2021-01" db="EMBL/GenBank/DDBJ databases">
        <title>Entomomonas sp. F2A isolated from a house cricket (Acheta domesticus).</title>
        <authorList>
            <person name="Spergser J."/>
            <person name="Busse H.-J."/>
        </authorList>
    </citation>
    <scope>NUCLEOTIDE SEQUENCE [LARGE SCALE GENOMIC DNA]</scope>
    <source>
        <strain evidence="6 7">F2A</strain>
    </source>
</reference>
<dbReference type="EMBL" id="CP067393">
    <property type="protein sequence ID" value="QQP84791.1"/>
    <property type="molecule type" value="Genomic_DNA"/>
</dbReference>
<evidence type="ECO:0000256" key="1">
    <source>
        <dbReference type="ARBA" id="ARBA00008857"/>
    </source>
</evidence>
<name>A0A974NDH4_9GAMM</name>
<keyword evidence="7" id="KW-1185">Reference proteome</keyword>
<comment type="similarity">
    <text evidence="1">Belongs to the 'phage' integrase family.</text>
</comment>
<dbReference type="Gene3D" id="1.10.443.10">
    <property type="entry name" value="Intergrase catalytic core"/>
    <property type="match status" value="1"/>
</dbReference>
<feature type="domain" description="Tyr recombinase" evidence="5">
    <location>
        <begin position="209"/>
        <end position="401"/>
    </location>
</feature>
<evidence type="ECO:0000313" key="7">
    <source>
        <dbReference type="Proteomes" id="UP000595278"/>
    </source>
</evidence>
<sequence length="423" mass="49134">MARPVASLTDTKCNNAKAKEKDYKLFDGEGLFLLVRTNSKKIWKIKYYKPDGKESLMSLGNYPTVSLKQAREKRQEIKELLSQHIDPAIFKQQQKTKNQDEALTFEPLVRSWLIEEAKAKQWSAIHIKKMTRIVENYILPKLGKRPVHNINFQELLAVIQAVKDKGYLDVTKTVRQIIRGTMSLALFRNIINTNPAVDLDQFKVNAKKTHRPALPIERIGELTTAIYNYPNHLVTRYALIISLHLFVRSSELRFATWQEINFQEKIWTIPPHRQPIQNARGSERGTKMKDIHLIPLSQQVITLLTELKQITGDYDLIFTYDGIKPLSENCINQALRKLGYDTKTEICGHGFRTLACSALNESGKFTEDSIERQMSHQERNNVRAAYTNKAKHLEERMEMMQWWSNYIEHVKAKGYTAPYKFKE</sequence>
<evidence type="ECO:0000259" key="5">
    <source>
        <dbReference type="PROSITE" id="PS51898"/>
    </source>
</evidence>
<dbReference type="InterPro" id="IPR038488">
    <property type="entry name" value="Integrase_DNA-bd_sf"/>
</dbReference>
<dbReference type="InterPro" id="IPR002104">
    <property type="entry name" value="Integrase_catalytic"/>
</dbReference>
<dbReference type="SUPFAM" id="SSF56349">
    <property type="entry name" value="DNA breaking-rejoining enzymes"/>
    <property type="match status" value="1"/>
</dbReference>
<dbReference type="InterPro" id="IPR013762">
    <property type="entry name" value="Integrase-like_cat_sf"/>
</dbReference>
<evidence type="ECO:0000256" key="3">
    <source>
        <dbReference type="ARBA" id="ARBA00023125"/>
    </source>
</evidence>
<gene>
    <name evidence="6" type="ORF">JHT90_10300</name>
</gene>
<accession>A0A974NDH4</accession>
<dbReference type="Gene3D" id="1.10.150.130">
    <property type="match status" value="1"/>
</dbReference>
<dbReference type="Pfam" id="PF13356">
    <property type="entry name" value="Arm-DNA-bind_3"/>
    <property type="match status" value="1"/>
</dbReference>
<evidence type="ECO:0000256" key="4">
    <source>
        <dbReference type="ARBA" id="ARBA00023172"/>
    </source>
</evidence>
<proteinExistence type="inferred from homology"/>
<dbReference type="RefSeq" id="WP_201090688.1">
    <property type="nucleotide sequence ID" value="NZ_CP067393.1"/>
</dbReference>
<organism evidence="6 7">
    <name type="scientific">Entomomonas asaccharolytica</name>
    <dbReference type="NCBI Taxonomy" id="2785331"/>
    <lineage>
        <taxon>Bacteria</taxon>
        <taxon>Pseudomonadati</taxon>
        <taxon>Pseudomonadota</taxon>
        <taxon>Gammaproteobacteria</taxon>
        <taxon>Pseudomonadales</taxon>
        <taxon>Pseudomonadaceae</taxon>
        <taxon>Entomomonas</taxon>
    </lineage>
</organism>
<dbReference type="Proteomes" id="UP000595278">
    <property type="component" value="Chromosome"/>
</dbReference>
<dbReference type="InterPro" id="IPR053876">
    <property type="entry name" value="Phage_int_M"/>
</dbReference>
<dbReference type="AlphaFoldDB" id="A0A974NDH4"/>
<dbReference type="GO" id="GO:0015074">
    <property type="term" value="P:DNA integration"/>
    <property type="evidence" value="ECO:0007669"/>
    <property type="project" value="UniProtKB-KW"/>
</dbReference>
<dbReference type="Gene3D" id="3.30.160.390">
    <property type="entry name" value="Integrase, DNA-binding domain"/>
    <property type="match status" value="1"/>
</dbReference>
<dbReference type="Pfam" id="PF00589">
    <property type="entry name" value="Phage_integrase"/>
    <property type="match status" value="1"/>
</dbReference>
<dbReference type="Pfam" id="PF22022">
    <property type="entry name" value="Phage_int_M"/>
    <property type="match status" value="1"/>
</dbReference>
<dbReference type="GO" id="GO:0003677">
    <property type="term" value="F:DNA binding"/>
    <property type="evidence" value="ECO:0007669"/>
    <property type="project" value="UniProtKB-KW"/>
</dbReference>
<dbReference type="InterPro" id="IPR050808">
    <property type="entry name" value="Phage_Integrase"/>
</dbReference>